<name>A0A4R6IM69_9SPHI</name>
<keyword evidence="2" id="KW-1185">Reference proteome</keyword>
<comment type="caution">
    <text evidence="1">The sequence shown here is derived from an EMBL/GenBank/DDBJ whole genome shotgun (WGS) entry which is preliminary data.</text>
</comment>
<dbReference type="Proteomes" id="UP000295499">
    <property type="component" value="Unassembled WGS sequence"/>
</dbReference>
<dbReference type="RefSeq" id="WP_133554975.1">
    <property type="nucleotide sequence ID" value="NZ_SNWM01000002.1"/>
</dbReference>
<accession>A0A4R6IM69</accession>
<dbReference type="AlphaFoldDB" id="A0A4R6IM69"/>
<organism evidence="1 2">
    <name type="scientific">Pedobacter duraquae</name>
    <dbReference type="NCBI Taxonomy" id="425511"/>
    <lineage>
        <taxon>Bacteria</taxon>
        <taxon>Pseudomonadati</taxon>
        <taxon>Bacteroidota</taxon>
        <taxon>Sphingobacteriia</taxon>
        <taxon>Sphingobacteriales</taxon>
        <taxon>Sphingobacteriaceae</taxon>
        <taxon>Pedobacter</taxon>
    </lineage>
</organism>
<sequence>MNFLSHYYFERNNPDYYMVLGVVLPDLVKNAHKDWNLNPQKSPQLFSGSSAHMSLLKGWEKHLEADRIFHSSAFFKIQTAALKQHILPVLTSGPVKPFFLAHIGLELILDHLLSITTLVNVDTFYQQLTTANAAELDSFLTIAGIPDLDRFKHFLSEFIKSRYLLSYQKSENITYALNRICMRLWANPLTDIQLQELTIAINSFKEQLASAYLSIFVSMESELSMKTF</sequence>
<protein>
    <recommendedName>
        <fullName evidence="3">Acyl carrier protein phosphodiesterase</fullName>
    </recommendedName>
</protein>
<evidence type="ECO:0000313" key="2">
    <source>
        <dbReference type="Proteomes" id="UP000295499"/>
    </source>
</evidence>
<evidence type="ECO:0008006" key="3">
    <source>
        <dbReference type="Google" id="ProtNLM"/>
    </source>
</evidence>
<evidence type="ECO:0000313" key="1">
    <source>
        <dbReference type="EMBL" id="TDO23086.1"/>
    </source>
</evidence>
<proteinExistence type="predicted"/>
<dbReference type="OrthoDB" id="790170at2"/>
<gene>
    <name evidence="1" type="ORF">CLV32_2073</name>
</gene>
<dbReference type="EMBL" id="SNWM01000002">
    <property type="protein sequence ID" value="TDO23086.1"/>
    <property type="molecule type" value="Genomic_DNA"/>
</dbReference>
<reference evidence="1 2" key="1">
    <citation type="submission" date="2019-03" db="EMBL/GenBank/DDBJ databases">
        <title>Genomic Encyclopedia of Archaeal and Bacterial Type Strains, Phase II (KMG-II): from individual species to whole genera.</title>
        <authorList>
            <person name="Goeker M."/>
        </authorList>
    </citation>
    <scope>NUCLEOTIDE SEQUENCE [LARGE SCALE GENOMIC DNA]</scope>
    <source>
        <strain evidence="1 2">DSM 19034</strain>
    </source>
</reference>